<evidence type="ECO:0000256" key="1">
    <source>
        <dbReference type="SAM" id="Phobius"/>
    </source>
</evidence>
<comment type="caution">
    <text evidence="2">The sequence shown here is derived from an EMBL/GenBank/DDBJ whole genome shotgun (WGS) entry which is preliminary data.</text>
</comment>
<dbReference type="EMBL" id="AYZD01000015">
    <property type="protein sequence ID" value="KRM96267.1"/>
    <property type="molecule type" value="Genomic_DNA"/>
</dbReference>
<keyword evidence="1" id="KW-0472">Membrane</keyword>
<reference evidence="2 3" key="1">
    <citation type="journal article" date="2015" name="Genome Announc.">
        <title>Expanding the biotechnology potential of lactobacilli through comparative genomics of 213 strains and associated genera.</title>
        <authorList>
            <person name="Sun Z."/>
            <person name="Harris H.M."/>
            <person name="McCann A."/>
            <person name="Guo C."/>
            <person name="Argimon S."/>
            <person name="Zhang W."/>
            <person name="Yang X."/>
            <person name="Jeffery I.B."/>
            <person name="Cooney J.C."/>
            <person name="Kagawa T.F."/>
            <person name="Liu W."/>
            <person name="Song Y."/>
            <person name="Salvetti E."/>
            <person name="Wrobel A."/>
            <person name="Rasinkangas P."/>
            <person name="Parkhill J."/>
            <person name="Rea M.C."/>
            <person name="O'Sullivan O."/>
            <person name="Ritari J."/>
            <person name="Douillard F.P."/>
            <person name="Paul Ross R."/>
            <person name="Yang R."/>
            <person name="Briner A.E."/>
            <person name="Felis G.E."/>
            <person name="de Vos W.M."/>
            <person name="Barrangou R."/>
            <person name="Klaenhammer T.R."/>
            <person name="Caufield P.W."/>
            <person name="Cui Y."/>
            <person name="Zhang H."/>
            <person name="O'Toole P.W."/>
        </authorList>
    </citation>
    <scope>NUCLEOTIDE SEQUENCE [LARGE SCALE GENOMIC DNA]</scope>
    <source>
        <strain evidence="2 3">DSM 21051</strain>
    </source>
</reference>
<evidence type="ECO:0000313" key="3">
    <source>
        <dbReference type="Proteomes" id="UP000051015"/>
    </source>
</evidence>
<dbReference type="AlphaFoldDB" id="A0A0R2D6X1"/>
<evidence type="ECO:0000313" key="2">
    <source>
        <dbReference type="EMBL" id="KRM96267.1"/>
    </source>
</evidence>
<dbReference type="OrthoDB" id="2314608at2"/>
<proteinExistence type="predicted"/>
<organism evidence="2 3">
    <name type="scientific">Liquorilactobacillus aquaticus DSM 21051</name>
    <dbReference type="NCBI Taxonomy" id="1423725"/>
    <lineage>
        <taxon>Bacteria</taxon>
        <taxon>Bacillati</taxon>
        <taxon>Bacillota</taxon>
        <taxon>Bacilli</taxon>
        <taxon>Lactobacillales</taxon>
        <taxon>Lactobacillaceae</taxon>
        <taxon>Liquorilactobacillus</taxon>
    </lineage>
</organism>
<gene>
    <name evidence="2" type="ORF">FC19_GL000547</name>
</gene>
<keyword evidence="3" id="KW-1185">Reference proteome</keyword>
<keyword evidence="1" id="KW-0812">Transmembrane</keyword>
<protein>
    <submittedName>
        <fullName evidence="2">Uncharacterized protein</fullName>
    </submittedName>
</protein>
<keyword evidence="1" id="KW-1133">Transmembrane helix</keyword>
<accession>A0A0R2D6X1</accession>
<feature type="transmembrane region" description="Helical" evidence="1">
    <location>
        <begin position="7"/>
        <end position="26"/>
    </location>
</feature>
<dbReference type="Proteomes" id="UP000051015">
    <property type="component" value="Unassembled WGS sequence"/>
</dbReference>
<sequence>MKKIISVIVVIAIIIMLGIHIGNKIISSPHSLTTQEVLQKFNWTLKSKTSNSTLGSVTFTKDKMIVKKNNRSLKNNYSVDSNDNLKIESGPYIGTYSMDMDSTDYSLSPKVKNNTGLKLIRN</sequence>
<dbReference type="PATRIC" id="fig|1423725.3.peg.563"/>
<name>A0A0R2D6X1_9LACO</name>
<dbReference type="RefSeq" id="WP_057875593.1">
    <property type="nucleotide sequence ID" value="NZ_AYZD01000015.1"/>
</dbReference>